<dbReference type="AlphaFoldDB" id="A0A1L0B6S0"/>
<dbReference type="OrthoDB" id="427795at2759"/>
<keyword evidence="5" id="KW-0539">Nucleus</keyword>
<dbReference type="InterPro" id="IPR001680">
    <property type="entry name" value="WD40_rpt"/>
</dbReference>
<dbReference type="Gene3D" id="2.130.10.10">
    <property type="entry name" value="YVTN repeat-like/Quinoprotein amine dehydrogenase"/>
    <property type="match status" value="1"/>
</dbReference>
<dbReference type="PROSITE" id="PS00678">
    <property type="entry name" value="WD_REPEATS_1"/>
    <property type="match status" value="1"/>
</dbReference>
<dbReference type="InterPro" id="IPR022052">
    <property type="entry name" value="Histone-bd_RBBP4-like_N"/>
</dbReference>
<dbReference type="Pfam" id="PF12265">
    <property type="entry name" value="CAF1C_H4-bd"/>
    <property type="match status" value="1"/>
</dbReference>
<dbReference type="InterPro" id="IPR050459">
    <property type="entry name" value="WD_repeat_RBAP46/RBAP48/MSI1"/>
</dbReference>
<dbReference type="EMBL" id="FQNF01000113">
    <property type="protein sequence ID" value="SGZ41532.1"/>
    <property type="molecule type" value="Genomic_DNA"/>
</dbReference>
<evidence type="ECO:0000256" key="5">
    <source>
        <dbReference type="ARBA" id="ARBA00023242"/>
    </source>
</evidence>
<evidence type="ECO:0000256" key="3">
    <source>
        <dbReference type="ARBA" id="ARBA00022737"/>
    </source>
</evidence>
<evidence type="ECO:0000313" key="7">
    <source>
        <dbReference type="EMBL" id="SGZ41532.1"/>
    </source>
</evidence>
<dbReference type="VEuPathDB" id="FungiDB:HGUI_03733"/>
<dbReference type="InterPro" id="IPR036322">
    <property type="entry name" value="WD40_repeat_dom_sf"/>
</dbReference>
<dbReference type="Pfam" id="PF00400">
    <property type="entry name" value="WD40"/>
    <property type="match status" value="2"/>
</dbReference>
<dbReference type="InterPro" id="IPR015943">
    <property type="entry name" value="WD40/YVTN_repeat-like_dom_sf"/>
</dbReference>
<reference evidence="8" key="1">
    <citation type="submission" date="2016-11" db="EMBL/GenBank/DDBJ databases">
        <authorList>
            <person name="Guldener U."/>
        </authorList>
    </citation>
    <scope>NUCLEOTIDE SEQUENCE [LARGE SCALE GENOMIC DNA]</scope>
</reference>
<dbReference type="PANTHER" id="PTHR22850">
    <property type="entry name" value="WD40 REPEAT FAMILY"/>
    <property type="match status" value="1"/>
</dbReference>
<dbReference type="SMART" id="SM00320">
    <property type="entry name" value="WD40"/>
    <property type="match status" value="6"/>
</dbReference>
<feature type="domain" description="Histone-binding protein RBBP4-like N-terminal" evidence="6">
    <location>
        <begin position="35"/>
        <end position="98"/>
    </location>
</feature>
<keyword evidence="3" id="KW-0677">Repeat</keyword>
<keyword evidence="2" id="KW-0853">WD repeat</keyword>
<proteinExistence type="predicted"/>
<dbReference type="Proteomes" id="UP000183365">
    <property type="component" value="Unassembled WGS sequence"/>
</dbReference>
<sequence length="465" mass="53286">MSNIEEDIQQIDNTLDNESLIIDDSNIIDINKQNNYKVWKKNSKILYDYINTNNLKWPSLSVNCLPYHNKSTNDRWFMISSYTSNQLPEDEKVILTQIPTVNIPKSDLSCFEMENMEFQVLRNPDIENDKSTSVNKTNSEHIKEYKPQNLKNNIEIVFPSLEQCNRISINMNNPDLFATGSTKWGNVYIYDKTKCTTINSSVKNLMPSNYSIHLNGCSEMESVEVNCLEWNNMKKAELASGLSNGLLQLWDLNKIYKKDKTTYTEPSAVTIADDLGINDLSYIPDHDSLLGLGCETKYFQLFDSRSQNIVMSTLNKDDSKNGVNSVDFNQHDSNIVAVGCSDLNGQINVHDIRNIHNPILTFNHANSNVNEHISKDNSISKIQWNPFNPNILLSAGMDDGLVKIWDIVGENEYKERLLFTHGGHMLGITDCTWDLFDPWTVASCSFDNSMHIWKPSKRQIQEYYK</sequence>
<accession>A0A1L0B6S0</accession>
<evidence type="ECO:0000256" key="4">
    <source>
        <dbReference type="ARBA" id="ARBA00022853"/>
    </source>
</evidence>
<evidence type="ECO:0000256" key="2">
    <source>
        <dbReference type="ARBA" id="ARBA00022574"/>
    </source>
</evidence>
<gene>
    <name evidence="7" type="ORF">HGUI_03733</name>
</gene>
<comment type="subcellular location">
    <subcellularLocation>
        <location evidence="1">Nucleus</location>
    </subcellularLocation>
</comment>
<dbReference type="GO" id="GO:0006325">
    <property type="term" value="P:chromatin organization"/>
    <property type="evidence" value="ECO:0007669"/>
    <property type="project" value="UniProtKB-KW"/>
</dbReference>
<dbReference type="SUPFAM" id="SSF50978">
    <property type="entry name" value="WD40 repeat-like"/>
    <property type="match status" value="1"/>
</dbReference>
<keyword evidence="8" id="KW-1185">Reference proteome</keyword>
<name>A0A1L0B6S0_9ASCO</name>
<protein>
    <submittedName>
        <fullName evidence="7">Related to Chromatin assembly factor 1 subunit p50</fullName>
    </submittedName>
</protein>
<keyword evidence="4" id="KW-0156">Chromatin regulator</keyword>
<evidence type="ECO:0000259" key="6">
    <source>
        <dbReference type="Pfam" id="PF12265"/>
    </source>
</evidence>
<dbReference type="GO" id="GO:0005634">
    <property type="term" value="C:nucleus"/>
    <property type="evidence" value="ECO:0007669"/>
    <property type="project" value="UniProtKB-SubCell"/>
</dbReference>
<evidence type="ECO:0000256" key="1">
    <source>
        <dbReference type="ARBA" id="ARBA00004123"/>
    </source>
</evidence>
<dbReference type="InterPro" id="IPR019775">
    <property type="entry name" value="WD40_repeat_CS"/>
</dbReference>
<evidence type="ECO:0000313" key="8">
    <source>
        <dbReference type="Proteomes" id="UP000183365"/>
    </source>
</evidence>
<organism evidence="7 8">
    <name type="scientific">Hanseniaspora guilliermondii</name>
    <dbReference type="NCBI Taxonomy" id="56406"/>
    <lineage>
        <taxon>Eukaryota</taxon>
        <taxon>Fungi</taxon>
        <taxon>Dikarya</taxon>
        <taxon>Ascomycota</taxon>
        <taxon>Saccharomycotina</taxon>
        <taxon>Saccharomycetes</taxon>
        <taxon>Saccharomycodales</taxon>
        <taxon>Saccharomycodaceae</taxon>
        <taxon>Hanseniaspora</taxon>
    </lineage>
</organism>